<dbReference type="AlphaFoldDB" id="A0A9Q1FDX3"/>
<dbReference type="Proteomes" id="UP001152622">
    <property type="component" value="Chromosome 6"/>
</dbReference>
<reference evidence="1" key="1">
    <citation type="journal article" date="2023" name="Science">
        <title>Genome structures resolve the early diversification of teleost fishes.</title>
        <authorList>
            <person name="Parey E."/>
            <person name="Louis A."/>
            <person name="Montfort J."/>
            <person name="Bouchez O."/>
            <person name="Roques C."/>
            <person name="Iampietro C."/>
            <person name="Lluch J."/>
            <person name="Castinel A."/>
            <person name="Donnadieu C."/>
            <person name="Desvignes T."/>
            <person name="Floi Bucao C."/>
            <person name="Jouanno E."/>
            <person name="Wen M."/>
            <person name="Mejri S."/>
            <person name="Dirks R."/>
            <person name="Jansen H."/>
            <person name="Henkel C."/>
            <person name="Chen W.J."/>
            <person name="Zahm M."/>
            <person name="Cabau C."/>
            <person name="Klopp C."/>
            <person name="Thompson A.W."/>
            <person name="Robinson-Rechavi M."/>
            <person name="Braasch I."/>
            <person name="Lecointre G."/>
            <person name="Bobe J."/>
            <person name="Postlethwait J.H."/>
            <person name="Berthelot C."/>
            <person name="Roest Crollius H."/>
            <person name="Guiguen Y."/>
        </authorList>
    </citation>
    <scope>NUCLEOTIDE SEQUENCE</scope>
    <source>
        <strain evidence="1">WJC10195</strain>
    </source>
</reference>
<name>A0A9Q1FDX3_SYNKA</name>
<accession>A0A9Q1FDX3</accession>
<sequence length="88" mass="8962">MLVVPNPPGPALASCRPFPPPGSCLPGSVQAIISRLVPDLSGSCPPGLSRPFLSCLVQPPPVQLVSCPGPFAAQSVLARFLSSPCLSD</sequence>
<protein>
    <submittedName>
        <fullName evidence="1">Uncharacterized protein</fullName>
    </submittedName>
</protein>
<organism evidence="1 2">
    <name type="scientific">Synaphobranchus kaupii</name>
    <name type="common">Kaup's arrowtooth eel</name>
    <dbReference type="NCBI Taxonomy" id="118154"/>
    <lineage>
        <taxon>Eukaryota</taxon>
        <taxon>Metazoa</taxon>
        <taxon>Chordata</taxon>
        <taxon>Craniata</taxon>
        <taxon>Vertebrata</taxon>
        <taxon>Euteleostomi</taxon>
        <taxon>Actinopterygii</taxon>
        <taxon>Neopterygii</taxon>
        <taxon>Teleostei</taxon>
        <taxon>Anguilliformes</taxon>
        <taxon>Synaphobranchidae</taxon>
        <taxon>Synaphobranchus</taxon>
    </lineage>
</organism>
<proteinExistence type="predicted"/>
<comment type="caution">
    <text evidence="1">The sequence shown here is derived from an EMBL/GenBank/DDBJ whole genome shotgun (WGS) entry which is preliminary data.</text>
</comment>
<evidence type="ECO:0000313" key="1">
    <source>
        <dbReference type="EMBL" id="KAJ8356421.1"/>
    </source>
</evidence>
<evidence type="ECO:0000313" key="2">
    <source>
        <dbReference type="Proteomes" id="UP001152622"/>
    </source>
</evidence>
<dbReference type="EMBL" id="JAINUF010000006">
    <property type="protein sequence ID" value="KAJ8356421.1"/>
    <property type="molecule type" value="Genomic_DNA"/>
</dbReference>
<gene>
    <name evidence="1" type="ORF">SKAU_G00192150</name>
</gene>
<keyword evidence="2" id="KW-1185">Reference proteome</keyword>